<dbReference type="Gene3D" id="3.10.450.50">
    <property type="match status" value="1"/>
</dbReference>
<dbReference type="InterPro" id="IPR004027">
    <property type="entry name" value="SEC_C_motif"/>
</dbReference>
<organism evidence="2 3">
    <name type="scientific">Magnetofaba australis IT-1</name>
    <dbReference type="NCBI Taxonomy" id="1434232"/>
    <lineage>
        <taxon>Bacteria</taxon>
        <taxon>Pseudomonadati</taxon>
        <taxon>Pseudomonadota</taxon>
        <taxon>Magnetococcia</taxon>
        <taxon>Magnetococcales</taxon>
        <taxon>Magnetococcaceae</taxon>
        <taxon>Magnetofaba</taxon>
    </lineage>
</organism>
<feature type="compositionally biased region" description="Basic and acidic residues" evidence="1">
    <location>
        <begin position="311"/>
        <end position="321"/>
    </location>
</feature>
<dbReference type="InterPro" id="IPR019734">
    <property type="entry name" value="TPR_rpt"/>
</dbReference>
<dbReference type="STRING" id="1434232.MAIT1_02649"/>
<dbReference type="EMBL" id="LVJN01000020">
    <property type="protein sequence ID" value="OSM02500.1"/>
    <property type="molecule type" value="Genomic_DNA"/>
</dbReference>
<dbReference type="Gene3D" id="1.25.40.10">
    <property type="entry name" value="Tetratricopeptide repeat domain"/>
    <property type="match status" value="1"/>
</dbReference>
<evidence type="ECO:0000313" key="3">
    <source>
        <dbReference type="Proteomes" id="UP000194003"/>
    </source>
</evidence>
<protein>
    <submittedName>
        <fullName evidence="2">Putative SecC motif-containing protein</fullName>
    </submittedName>
</protein>
<evidence type="ECO:0000313" key="2">
    <source>
        <dbReference type="EMBL" id="OSM02500.1"/>
    </source>
</evidence>
<gene>
    <name evidence="2" type="ORF">MAIT1_02649</name>
</gene>
<dbReference type="Pfam" id="PF02810">
    <property type="entry name" value="SEC-C"/>
    <property type="match status" value="1"/>
</dbReference>
<proteinExistence type="predicted"/>
<dbReference type="Pfam" id="PF13181">
    <property type="entry name" value="TPR_8"/>
    <property type="match status" value="1"/>
</dbReference>
<keyword evidence="3" id="KW-1185">Reference proteome</keyword>
<dbReference type="Proteomes" id="UP000194003">
    <property type="component" value="Unassembled WGS sequence"/>
</dbReference>
<dbReference type="AlphaFoldDB" id="A0A1Y2K374"/>
<feature type="compositionally biased region" description="Acidic residues" evidence="1">
    <location>
        <begin position="322"/>
        <end position="333"/>
    </location>
</feature>
<evidence type="ECO:0000256" key="1">
    <source>
        <dbReference type="SAM" id="MobiDB-lite"/>
    </source>
</evidence>
<sequence>MQRCEPQQQEAPVADAKDLNSPEVYAEALARAALTDDVNALAAWLAGDEKVADNPFHKWYLFFAQRLEDLAPRPELGFKPRSKQIAPAPKIGRNDPCPCGSGKKFKQCHIGKEEAVAWKLAPPTRMIQSVAAAQLIHQLSTEQLDAVPTEGLSEVAATEMATVYHEAEQVEKAAPLLKEVLDGPRNDDMMLYDYWIARYAEWLVELEREKEAEEFLLDEYDAHRGVEKHQVAQKLAAFYLDLGDPDNAETWIDSAIGGEADNPFNYYLKGLMQHQTERYDEACAAYATALDMAKTAGHEEDSAMLELISDALERAKNRQPPDEEEPGEGDPSEAETVINPNPGL</sequence>
<dbReference type="SUPFAM" id="SSF48452">
    <property type="entry name" value="TPR-like"/>
    <property type="match status" value="1"/>
</dbReference>
<comment type="caution">
    <text evidence="2">The sequence shown here is derived from an EMBL/GenBank/DDBJ whole genome shotgun (WGS) entry which is preliminary data.</text>
</comment>
<dbReference type="SUPFAM" id="SSF103642">
    <property type="entry name" value="Sec-C motif"/>
    <property type="match status" value="1"/>
</dbReference>
<reference evidence="2 3" key="1">
    <citation type="journal article" date="2016" name="BMC Genomics">
        <title>Combined genomic and structural analyses of a cultured magnetotactic bacterium reveals its niche adaptation to a dynamic environment.</title>
        <authorList>
            <person name="Araujo A.C."/>
            <person name="Morillo V."/>
            <person name="Cypriano J."/>
            <person name="Teixeira L.C."/>
            <person name="Leao P."/>
            <person name="Lyra S."/>
            <person name="Almeida L.G."/>
            <person name="Bazylinski D.A."/>
            <person name="Vasconcellos A.T."/>
            <person name="Abreu F."/>
            <person name="Lins U."/>
        </authorList>
    </citation>
    <scope>NUCLEOTIDE SEQUENCE [LARGE SCALE GENOMIC DNA]</scope>
    <source>
        <strain evidence="2 3">IT-1</strain>
    </source>
</reference>
<accession>A0A1Y2K374</accession>
<feature type="region of interest" description="Disordered" evidence="1">
    <location>
        <begin position="308"/>
        <end position="344"/>
    </location>
</feature>
<dbReference type="InterPro" id="IPR011990">
    <property type="entry name" value="TPR-like_helical_dom_sf"/>
</dbReference>
<name>A0A1Y2K374_9PROT</name>